<accession>A0AA36JG14</accession>
<evidence type="ECO:0000313" key="3">
    <source>
        <dbReference type="Proteomes" id="UP001178507"/>
    </source>
</evidence>
<dbReference type="Proteomes" id="UP001178507">
    <property type="component" value="Unassembled WGS sequence"/>
</dbReference>
<gene>
    <name evidence="2" type="ORF">EVOR1521_LOCUS27095</name>
</gene>
<feature type="region of interest" description="Disordered" evidence="1">
    <location>
        <begin position="1"/>
        <end position="195"/>
    </location>
</feature>
<name>A0AA36JG14_9DINO</name>
<evidence type="ECO:0000313" key="2">
    <source>
        <dbReference type="EMBL" id="CAJ1404700.1"/>
    </source>
</evidence>
<dbReference type="EMBL" id="CAUJNA010003551">
    <property type="protein sequence ID" value="CAJ1404700.1"/>
    <property type="molecule type" value="Genomic_DNA"/>
</dbReference>
<keyword evidence="3" id="KW-1185">Reference proteome</keyword>
<proteinExistence type="predicted"/>
<organism evidence="2 3">
    <name type="scientific">Effrenium voratum</name>
    <dbReference type="NCBI Taxonomy" id="2562239"/>
    <lineage>
        <taxon>Eukaryota</taxon>
        <taxon>Sar</taxon>
        <taxon>Alveolata</taxon>
        <taxon>Dinophyceae</taxon>
        <taxon>Suessiales</taxon>
        <taxon>Symbiodiniaceae</taxon>
        <taxon>Effrenium</taxon>
    </lineage>
</organism>
<comment type="caution">
    <text evidence="2">The sequence shown here is derived from an EMBL/GenBank/DDBJ whole genome shotgun (WGS) entry which is preliminary data.</text>
</comment>
<evidence type="ECO:0008006" key="4">
    <source>
        <dbReference type="Google" id="ProtNLM"/>
    </source>
</evidence>
<feature type="compositionally biased region" description="Polar residues" evidence="1">
    <location>
        <begin position="114"/>
        <end position="124"/>
    </location>
</feature>
<dbReference type="AlphaFoldDB" id="A0AA36JG14"/>
<feature type="compositionally biased region" description="Low complexity" evidence="1">
    <location>
        <begin position="166"/>
        <end position="176"/>
    </location>
</feature>
<reference evidence="2" key="1">
    <citation type="submission" date="2023-08" db="EMBL/GenBank/DDBJ databases">
        <authorList>
            <person name="Chen Y."/>
            <person name="Shah S."/>
            <person name="Dougan E. K."/>
            <person name="Thang M."/>
            <person name="Chan C."/>
        </authorList>
    </citation>
    <scope>NUCLEOTIDE SEQUENCE</scope>
</reference>
<evidence type="ECO:0000256" key="1">
    <source>
        <dbReference type="SAM" id="MobiDB-lite"/>
    </source>
</evidence>
<protein>
    <recommendedName>
        <fullName evidence="4">DNA replication factor Cdt1 C-terminal domain-containing protein</fullName>
    </recommendedName>
</protein>
<feature type="compositionally biased region" description="Basic and acidic residues" evidence="1">
    <location>
        <begin position="179"/>
        <end position="194"/>
    </location>
</feature>
<sequence>MEVTPPPRKKATRRQQEVDAAESLLSKSRDMPPTPVKSRRVLEQTPPPAKKIQRQKEVDAVESLLSKSRDVTPTPAQSRRALEQTPPPKKKTQRQQEVDAVESLLSKSRDVTPTPAQSRRALQQTPPPKKKTQRQQEMDAVESLLSKSRDMTPPPVKSRRVLDKAPPSTKKTSPPSEVSGKDKLESSPLQDEKVVTNAAQHAKLDDERRSLLGKLFQGIESVLQLRASRYRHTPVDTLRECVEACTGRDLTMDRLQQVLALAEGMLEAVWIGSDKPYLAVEQRAGGKLARPQGAEVAERSAKFRVAMEATAVPRKELPACPVLRAPEAMEPKPEAPVDPQAGEAVAAKVAELAKLPALKCTGSTQQRMMALRARVAAKKAIVDTEASHEAEFVNLQSRVSSCEDALAARAVLVRLFAYSGEGKEATVNEKKILSALCSCSFNEQCTRLVSVEAGKSALARLKELGDGVWFSVVQAKHSDDTFWRLILGGDQDAVRTALMAEMQKLQEEKRKLVSMGWCQAAMRRPWPLEAMS</sequence>